<organism evidence="1 2">
    <name type="scientific">Catharanthus roseus</name>
    <name type="common">Madagascar periwinkle</name>
    <name type="synonym">Vinca rosea</name>
    <dbReference type="NCBI Taxonomy" id="4058"/>
    <lineage>
        <taxon>Eukaryota</taxon>
        <taxon>Viridiplantae</taxon>
        <taxon>Streptophyta</taxon>
        <taxon>Embryophyta</taxon>
        <taxon>Tracheophyta</taxon>
        <taxon>Spermatophyta</taxon>
        <taxon>Magnoliopsida</taxon>
        <taxon>eudicotyledons</taxon>
        <taxon>Gunneridae</taxon>
        <taxon>Pentapetalae</taxon>
        <taxon>asterids</taxon>
        <taxon>lamiids</taxon>
        <taxon>Gentianales</taxon>
        <taxon>Apocynaceae</taxon>
        <taxon>Rauvolfioideae</taxon>
        <taxon>Vinceae</taxon>
        <taxon>Catharanthinae</taxon>
        <taxon>Catharanthus</taxon>
    </lineage>
</organism>
<protein>
    <submittedName>
        <fullName evidence="1">Uncharacterized protein</fullName>
    </submittedName>
</protein>
<evidence type="ECO:0000313" key="1">
    <source>
        <dbReference type="EMBL" id="KAI5681371.1"/>
    </source>
</evidence>
<keyword evidence="2" id="KW-1185">Reference proteome</keyword>
<dbReference type="Proteomes" id="UP001060085">
    <property type="component" value="Linkage Group LG01"/>
</dbReference>
<proteinExistence type="predicted"/>
<accession>A0ACC0C9C1</accession>
<name>A0ACC0C9C1_CATRO</name>
<reference evidence="2" key="1">
    <citation type="journal article" date="2023" name="Nat. Plants">
        <title>Single-cell RNA sequencing provides a high-resolution roadmap for understanding the multicellular compartmentation of specialized metabolism.</title>
        <authorList>
            <person name="Sun S."/>
            <person name="Shen X."/>
            <person name="Li Y."/>
            <person name="Li Y."/>
            <person name="Wang S."/>
            <person name="Li R."/>
            <person name="Zhang H."/>
            <person name="Shen G."/>
            <person name="Guo B."/>
            <person name="Wei J."/>
            <person name="Xu J."/>
            <person name="St-Pierre B."/>
            <person name="Chen S."/>
            <person name="Sun C."/>
        </authorList>
    </citation>
    <scope>NUCLEOTIDE SEQUENCE [LARGE SCALE GENOMIC DNA]</scope>
</reference>
<dbReference type="EMBL" id="CM044701">
    <property type="protein sequence ID" value="KAI5681371.1"/>
    <property type="molecule type" value="Genomic_DNA"/>
</dbReference>
<sequence length="107" mass="12282">MELVDWAKETAMKIKNIRPSTVVILGCKRGDANKPRTKPRVDNDEEEVPIKRQGPYRTKKCGCLFKLSGKQMATYENFQLFVHDGRHNYAIDVYSYGHAHAAKLTKE</sequence>
<gene>
    <name evidence="1" type="ORF">M9H77_02598</name>
</gene>
<evidence type="ECO:0000313" key="2">
    <source>
        <dbReference type="Proteomes" id="UP001060085"/>
    </source>
</evidence>
<comment type="caution">
    <text evidence="1">The sequence shown here is derived from an EMBL/GenBank/DDBJ whole genome shotgun (WGS) entry which is preliminary data.</text>
</comment>